<dbReference type="EMBL" id="JBAHYK010001505">
    <property type="protein sequence ID" value="KAL0567757.1"/>
    <property type="molecule type" value="Genomic_DNA"/>
</dbReference>
<keyword evidence="3" id="KW-1185">Reference proteome</keyword>
<feature type="compositionally biased region" description="Basic residues" evidence="1">
    <location>
        <begin position="28"/>
        <end position="43"/>
    </location>
</feature>
<dbReference type="Proteomes" id="UP001465976">
    <property type="component" value="Unassembled WGS sequence"/>
</dbReference>
<reference evidence="2 3" key="1">
    <citation type="submission" date="2024-02" db="EMBL/GenBank/DDBJ databases">
        <title>A draft genome for the cacao thread blight pathogen Marasmius crinis-equi.</title>
        <authorList>
            <person name="Cohen S.P."/>
            <person name="Baruah I.K."/>
            <person name="Amoako-Attah I."/>
            <person name="Bukari Y."/>
            <person name="Meinhardt L.W."/>
            <person name="Bailey B.A."/>
        </authorList>
    </citation>
    <scope>NUCLEOTIDE SEQUENCE [LARGE SCALE GENOMIC DNA]</scope>
    <source>
        <strain evidence="2 3">GH-76</strain>
    </source>
</reference>
<evidence type="ECO:0000256" key="1">
    <source>
        <dbReference type="SAM" id="MobiDB-lite"/>
    </source>
</evidence>
<feature type="region of interest" description="Disordered" evidence="1">
    <location>
        <begin position="1"/>
        <end position="65"/>
    </location>
</feature>
<gene>
    <name evidence="2" type="ORF">V5O48_014238</name>
</gene>
<proteinExistence type="predicted"/>
<feature type="compositionally biased region" description="Acidic residues" evidence="1">
    <location>
        <begin position="129"/>
        <end position="138"/>
    </location>
</feature>
<evidence type="ECO:0000313" key="3">
    <source>
        <dbReference type="Proteomes" id="UP001465976"/>
    </source>
</evidence>
<comment type="caution">
    <text evidence="2">The sequence shown here is derived from an EMBL/GenBank/DDBJ whole genome shotgun (WGS) entry which is preliminary data.</text>
</comment>
<organism evidence="2 3">
    <name type="scientific">Marasmius crinis-equi</name>
    <dbReference type="NCBI Taxonomy" id="585013"/>
    <lineage>
        <taxon>Eukaryota</taxon>
        <taxon>Fungi</taxon>
        <taxon>Dikarya</taxon>
        <taxon>Basidiomycota</taxon>
        <taxon>Agaricomycotina</taxon>
        <taxon>Agaricomycetes</taxon>
        <taxon>Agaricomycetidae</taxon>
        <taxon>Agaricales</taxon>
        <taxon>Marasmiineae</taxon>
        <taxon>Marasmiaceae</taxon>
        <taxon>Marasmius</taxon>
    </lineage>
</organism>
<sequence>MVAPRTYYRHAPQRTLEAEMTPEEKARITSRVHSKPRRQRRQRRETSPHIIPSTSATPMGSPDTLLHAGFIEEDALADNIAQLQLDDDEQIQQPSEEVQHETDSTQAGEDRDDGREEEEGHSSEGERDQTEEDGEEETQITLDDLKNIVRVIQMAFDYDFHVEKTQWTEEQWHSFWNPGSNIPELLTDKKFRYSLEHYLSLAERSSRETYEKQRAINQKYYGIDSFSHYQVKSRLETLTGIIPILYDMCVNSCMAFTAIYEELLQCIYCGEDRYEDAEHTKPRRRFETIPLGPQIQALWRHTASVALLRHRTERTEKILEQRHSFEGIPVYDDVLCGDEYLDLVESGAIGKDDMFLAISMDGAQIYRDKQSDAWFAIAIVLDFPPELRHSKLALLPLFVIGGPNAPKNYNSFLFPTLAHLSACQKHGGLPIWNAAESAHSRTIPWLAYGTADTVGIAELNGWVGHHGKHGCRLLCGMPGRHKPGIGTYYPAMLRPDGDLPPGASHGDIDINTIETPTVEDYTERLRYVLASKTPNEYEFRRRETGIRLPSLIAGVPKSIHPAKACPTDIMHLFLNVCTLLVSLWRGTISHGRTDTPEDWEFAVFSDPDAWKVHGARVGAAGRHLPVCLEDRVPRNPAEKINSGYKACQRMLESARANALNAMDPTLVTFADKNNPSSLALDVGGGFMLLHPRQLCVFDPEIFDAFKIFSESHGWRITQTSLSTDIFARLLLPNGQIARSLRHEMKRPREKVRPARNVKILLDGQVRYAEVLLFFIVDKNASRYTMAAIRMFSAPDPGLLEDSFNTLSVCTFLGNDDIQIIDAKWIEEVVGMVPFHRNPGKDDTDEFFVVQRLRSLNKDVVNNSEEDEECSLLDDDE</sequence>
<evidence type="ECO:0000313" key="2">
    <source>
        <dbReference type="EMBL" id="KAL0567757.1"/>
    </source>
</evidence>
<feature type="compositionally biased region" description="Basic and acidic residues" evidence="1">
    <location>
        <begin position="97"/>
        <end position="128"/>
    </location>
</feature>
<feature type="region of interest" description="Disordered" evidence="1">
    <location>
        <begin position="93"/>
        <end position="141"/>
    </location>
</feature>
<protein>
    <submittedName>
        <fullName evidence="2">Uncharacterized protein</fullName>
    </submittedName>
</protein>
<name>A0ABR3EXY2_9AGAR</name>
<accession>A0ABR3EXY2</accession>